<protein>
    <submittedName>
        <fullName evidence="1">Uncharacterized protein</fullName>
    </submittedName>
</protein>
<name>A0ACC0ZC84_9ROSI</name>
<dbReference type="Proteomes" id="UP001163603">
    <property type="component" value="Chromosome 2"/>
</dbReference>
<sequence>MKRFWSDSILLIGFFHVASLMSIVYLPFFSGIYVVACQFLFLVILSQYNGLSHNSWSFLKSS</sequence>
<dbReference type="EMBL" id="CM047737">
    <property type="protein sequence ID" value="KAJ0048214.1"/>
    <property type="molecule type" value="Genomic_DNA"/>
</dbReference>
<reference evidence="2" key="1">
    <citation type="journal article" date="2023" name="G3 (Bethesda)">
        <title>Genome assembly and association tests identify interacting loci associated with vigor, precocity, and sex in interspecific pistachio rootstocks.</title>
        <authorList>
            <person name="Palmer W."/>
            <person name="Jacygrad E."/>
            <person name="Sagayaradj S."/>
            <person name="Cavanaugh K."/>
            <person name="Han R."/>
            <person name="Bertier L."/>
            <person name="Beede B."/>
            <person name="Kafkas S."/>
            <person name="Golino D."/>
            <person name="Preece J."/>
            <person name="Michelmore R."/>
        </authorList>
    </citation>
    <scope>NUCLEOTIDE SEQUENCE [LARGE SCALE GENOMIC DNA]</scope>
</reference>
<evidence type="ECO:0000313" key="2">
    <source>
        <dbReference type="Proteomes" id="UP001163603"/>
    </source>
</evidence>
<accession>A0ACC0ZC84</accession>
<keyword evidence="2" id="KW-1185">Reference proteome</keyword>
<comment type="caution">
    <text evidence="1">The sequence shown here is derived from an EMBL/GenBank/DDBJ whole genome shotgun (WGS) entry which is preliminary data.</text>
</comment>
<gene>
    <name evidence="1" type="ORF">Pint_15846</name>
</gene>
<organism evidence="1 2">
    <name type="scientific">Pistacia integerrima</name>
    <dbReference type="NCBI Taxonomy" id="434235"/>
    <lineage>
        <taxon>Eukaryota</taxon>
        <taxon>Viridiplantae</taxon>
        <taxon>Streptophyta</taxon>
        <taxon>Embryophyta</taxon>
        <taxon>Tracheophyta</taxon>
        <taxon>Spermatophyta</taxon>
        <taxon>Magnoliopsida</taxon>
        <taxon>eudicotyledons</taxon>
        <taxon>Gunneridae</taxon>
        <taxon>Pentapetalae</taxon>
        <taxon>rosids</taxon>
        <taxon>malvids</taxon>
        <taxon>Sapindales</taxon>
        <taxon>Anacardiaceae</taxon>
        <taxon>Pistacia</taxon>
    </lineage>
</organism>
<evidence type="ECO:0000313" key="1">
    <source>
        <dbReference type="EMBL" id="KAJ0048214.1"/>
    </source>
</evidence>
<proteinExistence type="predicted"/>